<feature type="signal peptide" evidence="1">
    <location>
        <begin position="1"/>
        <end position="20"/>
    </location>
</feature>
<comment type="caution">
    <text evidence="2">The sequence shown here is derived from an EMBL/GenBank/DDBJ whole genome shotgun (WGS) entry which is preliminary data.</text>
</comment>
<keyword evidence="4" id="KW-1185">Reference proteome</keyword>
<reference evidence="2" key="3">
    <citation type="submission" date="2009-08" db="EMBL/GenBank/DDBJ databases">
        <authorList>
            <consortium name="The Dictyostelium discoideum Sequencing Consortium"/>
            <person name="Eichinger L."/>
            <person name="Pachebat J.A."/>
            <person name="Gloeckner G."/>
            <person name="Rajandream M.-A."/>
            <person name="Sucgang R."/>
            <person name="Song J."/>
            <person name="Cox E.C."/>
            <person name="Tunggal B."/>
            <person name="Szafranski K."/>
            <person name="Konfortov B.A."/>
            <person name="Farbrother P."/>
            <person name="Bankier A.T."/>
            <person name="Lehmann R."/>
            <person name="Hamlin N."/>
            <person name="Xu Q."/>
            <person name="Davies R."/>
            <person name="Gaudet P."/>
            <person name="Fey P."/>
            <person name="Pilcher K."/>
            <person name="Chen G."/>
            <person name="Saunders D."/>
            <person name="Sodergren E."/>
            <person name="Davis P."/>
            <person name="Nie X."/>
            <person name="Kerhornou A."/>
            <person name="Hemphill L."/>
            <person name="Bason N."/>
            <person name="Berriman M."/>
            <person name="Desany B."/>
            <person name="Churcher C."/>
            <person name="Cooper J."/>
            <person name="van Driessche N."/>
            <person name="Cronin A."/>
            <person name="Goodhead I."/>
            <person name="Muzny D."/>
            <person name="Hall N."/>
            <person name="Harper D."/>
            <person name="Lindsay R."/>
            <person name="Hauser H."/>
            <person name="James K."/>
            <person name="Quiles M."/>
            <person name="Buchrieser C."/>
            <person name="Wardroper A."/>
            <person name="Thangavelu M."/>
            <person name="Johnson D."/>
            <person name="Knights A."/>
            <person name="Loulseged H."/>
            <person name="Mungall K."/>
            <person name="Price C."/>
            <person name="Ma J."/>
            <person name="Quail M."/>
            <person name="Hernandez J."/>
            <person name="Rabbinowitsch E."/>
            <person name="Steffen D."/>
            <person name="Sanders M."/>
            <person name="Weinstock G."/>
            <person name="Sharp S."/>
            <person name="Just E."/>
            <person name="Shaulsky G."/>
            <person name="Simmonds M."/>
            <person name="Tivey A."/>
            <person name="White B."/>
            <person name="Walker D."/>
            <person name="Woodward J."/>
            <person name="Winckler T."/>
            <person name="Schleicher M."/>
            <person name="Rosenthal A."/>
            <person name="Rivero F."/>
            <person name="Chisholm R.L."/>
            <person name="Gibbs R."/>
            <person name="Loomis W.F."/>
            <person name="Platzer M."/>
            <person name="Kay R.R."/>
            <person name="Williams J."/>
            <person name="Dear P.H."/>
            <person name="Noegel A.A."/>
            <person name="Barrell B."/>
            <person name="Kuspa A."/>
        </authorList>
    </citation>
    <scope>NUCLEOTIDE SEQUENCE</scope>
    <source>
        <strain evidence="2">AX4</strain>
    </source>
</reference>
<accession>Q86JV5</accession>
<reference evidence="2 4" key="2">
    <citation type="journal article" date="2005" name="Nature">
        <title>The genome of the social amoeba Dictyostelium discoideum.</title>
        <authorList>
            <consortium name="The Dictyostelium discoideum Sequencing Consortium"/>
            <person name="Eichinger L."/>
            <person name="Pachebat J.A."/>
            <person name="Glockner G."/>
            <person name="Rajandream M.A."/>
            <person name="Sucgang R."/>
            <person name="Berriman M."/>
            <person name="Song J."/>
            <person name="Olsen R."/>
            <person name="Szafranski K."/>
            <person name="Xu Q."/>
            <person name="Tunggal B."/>
            <person name="Kummerfeld S."/>
            <person name="Madera M."/>
            <person name="Konfortov B.A."/>
            <person name="Rivero F."/>
            <person name="Bankier A.T."/>
            <person name="Lehmann R."/>
            <person name="Hamlin N."/>
            <person name="Davies R."/>
            <person name="Gaudet P."/>
            <person name="Fey P."/>
            <person name="Pilcher K."/>
            <person name="Chen G."/>
            <person name="Saunders D."/>
            <person name="Sodergren E."/>
            <person name="Davis P."/>
            <person name="Kerhornou A."/>
            <person name="Nie X."/>
            <person name="Hall N."/>
            <person name="Anjard C."/>
            <person name="Hemphill L."/>
            <person name="Bason N."/>
            <person name="Farbrother P."/>
            <person name="Desany B."/>
            <person name="Just E."/>
            <person name="Morio T."/>
            <person name="Rost R."/>
            <person name="Churcher C."/>
            <person name="Cooper J."/>
            <person name="Haydock S."/>
            <person name="van Driessche N."/>
            <person name="Cronin A."/>
            <person name="Goodhead I."/>
            <person name="Muzny D."/>
            <person name="Mourier T."/>
            <person name="Pain A."/>
            <person name="Lu M."/>
            <person name="Harper D."/>
            <person name="Lindsay R."/>
            <person name="Hauser H."/>
            <person name="James K."/>
            <person name="Quiles M."/>
            <person name="Madan Babu M."/>
            <person name="Saito T."/>
            <person name="Buchrieser C."/>
            <person name="Wardroper A."/>
            <person name="Felder M."/>
            <person name="Thangavelu M."/>
            <person name="Johnson D."/>
            <person name="Knights A."/>
            <person name="Loulseged H."/>
            <person name="Mungall K."/>
            <person name="Oliver K."/>
            <person name="Price C."/>
            <person name="Quail M.A."/>
            <person name="Urushihara H."/>
            <person name="Hernandez J."/>
            <person name="Rabbinowitsch E."/>
            <person name="Steffen D."/>
            <person name="Sanders M."/>
            <person name="Ma J."/>
            <person name="Kohara Y."/>
            <person name="Sharp S."/>
            <person name="Simmonds M."/>
            <person name="Spiegler S."/>
            <person name="Tivey A."/>
            <person name="Sugano S."/>
            <person name="White B."/>
            <person name="Walker D."/>
            <person name="Woodward J."/>
            <person name="Winckler T."/>
            <person name="Tanaka Y."/>
            <person name="Shaulsky G."/>
            <person name="Schleicher M."/>
            <person name="Weinstock G."/>
            <person name="Rosenthal A."/>
            <person name="Cox E.C."/>
            <person name="Chisholm R.L."/>
            <person name="Gibbs R."/>
            <person name="Loomis W.F."/>
            <person name="Platzer M."/>
            <person name="Kay R.R."/>
            <person name="Williams J."/>
            <person name="Dear P.H."/>
            <person name="Noegel A.A."/>
            <person name="Barrell B."/>
            <person name="Kuspa A."/>
        </authorList>
    </citation>
    <scope>NUCLEOTIDE SEQUENCE [LARGE SCALE GENOMIC DNA]</scope>
    <source>
        <strain evidence="2 4">AX4</strain>
    </source>
</reference>
<dbReference type="dictyBase" id="DDB_G0273799"/>
<dbReference type="VEuPathDB" id="AmoebaDB:DDB_G0273799"/>
<dbReference type="EMBL" id="AAFI02000011">
    <property type="protein sequence ID" value="EAL70590.1"/>
    <property type="molecule type" value="Genomic_DNA"/>
</dbReference>
<reference evidence="2 4" key="1">
    <citation type="journal article" date="2002" name="Nature">
        <title>Sequence and analysis of chromosome 2 of Dictyostelium discoideum.</title>
        <authorList>
            <consortium name="Dictyostelium Genome Sequencing Consortium"/>
            <person name="Glockner G."/>
            <person name="Eichinger L."/>
            <person name="Szafranski K."/>
            <person name="Pachebat J.A."/>
            <person name="Bankier A.T."/>
            <person name="Dear P.H."/>
            <person name="Lehmann R."/>
            <person name="Baumgart C."/>
            <person name="Parra G."/>
            <person name="Abril J.F."/>
            <person name="Guigo R."/>
            <person name="Kumpf K."/>
            <person name="Tunggal B."/>
            <person name="Cox E."/>
            <person name="Quail M.A."/>
            <person name="Platzer M."/>
            <person name="Rosenthal A."/>
            <person name="Noegel A.A."/>
        </authorList>
    </citation>
    <scope>NUCLEOTIDE SEQUENCE [LARGE SCALE GENOMIC DNA]</scope>
    <source>
        <strain evidence="2 4">AX4</strain>
    </source>
</reference>
<proteinExistence type="predicted"/>
<dbReference type="EMBL" id="AAFI02000009">
    <property type="protein sequence ID" value="EAL70809.1"/>
    <property type="molecule type" value="Genomic_DNA"/>
</dbReference>
<feature type="chain" id="PRO_5011424149" evidence="1">
    <location>
        <begin position="21"/>
        <end position="74"/>
    </location>
</feature>
<gene>
    <name evidence="3" type="ORF">DDB_G0273183</name>
    <name evidence="2" type="ORF">DDB_G0273799</name>
</gene>
<dbReference type="KEGG" id="ddi:DDB_G0273799"/>
<dbReference type="RefSeq" id="XP_644734.1">
    <property type="nucleotide sequence ID" value="XM_639642.1"/>
</dbReference>
<evidence type="ECO:0000313" key="3">
    <source>
        <dbReference type="EMBL" id="EAL70809.1"/>
    </source>
</evidence>
<dbReference type="PaxDb" id="44689-DDB0168074"/>
<name>Q556V3_DICDI</name>
<dbReference type="dictyBase" id="DDB_G0273183"/>
<evidence type="ECO:0000256" key="1">
    <source>
        <dbReference type="SAM" id="SignalP"/>
    </source>
</evidence>
<dbReference type="KEGG" id="ddi:DDB_G0273183"/>
<organism evidence="2 4">
    <name type="scientific">Dictyostelium discoideum</name>
    <name type="common">Social amoeba</name>
    <dbReference type="NCBI Taxonomy" id="44689"/>
    <lineage>
        <taxon>Eukaryota</taxon>
        <taxon>Amoebozoa</taxon>
        <taxon>Evosea</taxon>
        <taxon>Eumycetozoa</taxon>
        <taxon>Dictyostelia</taxon>
        <taxon>Dictyosteliales</taxon>
        <taxon>Dictyosteliaceae</taxon>
        <taxon>Dictyostelium</taxon>
    </lineage>
</organism>
<protein>
    <submittedName>
        <fullName evidence="2">Uncharacterized protein</fullName>
    </submittedName>
</protein>
<dbReference type="HOGENOM" id="CLU_200764_0_0_1"/>
<evidence type="ECO:0000313" key="4">
    <source>
        <dbReference type="Proteomes" id="UP000002195"/>
    </source>
</evidence>
<dbReference type="AlphaFoldDB" id="Q556V3"/>
<dbReference type="RefSeq" id="XP_644516.1">
    <property type="nucleotide sequence ID" value="XM_639424.1"/>
</dbReference>
<dbReference type="Proteomes" id="UP000002195">
    <property type="component" value="Unassembled WGS sequence"/>
</dbReference>
<dbReference type="GeneID" id="8618834"/>
<accession>Q556V3</accession>
<sequence length="74" mass="8207">MLKILIAILVVISLFSNVNAIDIGDYQNEAQCAIGCVKNAPNYSYECANWSFPSCRDLLKKCAIECAEAYENAR</sequence>
<keyword evidence="1" id="KW-0732">Signal</keyword>
<evidence type="ECO:0000313" key="2">
    <source>
        <dbReference type="EMBL" id="EAL70590.1"/>
    </source>
</evidence>
<dbReference type="GeneID" id="8619142"/>